<dbReference type="Pfam" id="PF00501">
    <property type="entry name" value="AMP-binding"/>
    <property type="match status" value="1"/>
</dbReference>
<evidence type="ECO:0000256" key="5">
    <source>
        <dbReference type="ARBA" id="ARBA00051915"/>
    </source>
</evidence>
<comment type="catalytic activity">
    <reaction evidence="5">
        <text>3-(methylsulfanyl)propanoate + ATP + CoA = 3-(methylsulfanyl)propanoyl-CoA + AMP + diphosphate</text>
        <dbReference type="Rhea" id="RHEA:43052"/>
        <dbReference type="ChEBI" id="CHEBI:30616"/>
        <dbReference type="ChEBI" id="CHEBI:33019"/>
        <dbReference type="ChEBI" id="CHEBI:49016"/>
        <dbReference type="ChEBI" id="CHEBI:57287"/>
        <dbReference type="ChEBI" id="CHEBI:82815"/>
        <dbReference type="ChEBI" id="CHEBI:456215"/>
        <dbReference type="EC" id="6.2.1.44"/>
    </reaction>
    <physiologicalReaction direction="left-to-right" evidence="5">
        <dbReference type="Rhea" id="RHEA:43053"/>
    </physiologicalReaction>
</comment>
<feature type="domain" description="AMP-binding enzyme C-terminal" evidence="9">
    <location>
        <begin position="454"/>
        <end position="528"/>
    </location>
</feature>
<accession>A0A918XQ23</accession>
<evidence type="ECO:0000256" key="3">
    <source>
        <dbReference type="ARBA" id="ARBA00022832"/>
    </source>
</evidence>
<dbReference type="EMBL" id="BMZS01000003">
    <property type="protein sequence ID" value="GHD46145.1"/>
    <property type="molecule type" value="Genomic_DNA"/>
</dbReference>
<dbReference type="Gene3D" id="3.30.300.30">
    <property type="match status" value="1"/>
</dbReference>
<dbReference type="Pfam" id="PF13193">
    <property type="entry name" value="AMP-binding_C"/>
    <property type="match status" value="1"/>
</dbReference>
<evidence type="ECO:0000256" key="6">
    <source>
        <dbReference type="ARBA" id="ARBA00066616"/>
    </source>
</evidence>
<reference evidence="10" key="2">
    <citation type="submission" date="2020-09" db="EMBL/GenBank/DDBJ databases">
        <authorList>
            <person name="Sun Q."/>
            <person name="Kim S."/>
        </authorList>
    </citation>
    <scope>NUCLEOTIDE SEQUENCE</scope>
    <source>
        <strain evidence="10">KCTC 42651</strain>
    </source>
</reference>
<dbReference type="PROSITE" id="PS00455">
    <property type="entry name" value="AMP_BINDING"/>
    <property type="match status" value="1"/>
</dbReference>
<keyword evidence="4" id="KW-0443">Lipid metabolism</keyword>
<gene>
    <name evidence="10" type="ORF">GCM10017083_14960</name>
</gene>
<dbReference type="Proteomes" id="UP000630353">
    <property type="component" value="Unassembled WGS sequence"/>
</dbReference>
<keyword evidence="3" id="KW-0276">Fatty acid metabolism</keyword>
<dbReference type="EC" id="6.2.1.44" evidence="6"/>
<name>A0A918XQ23_9PROT</name>
<dbReference type="InterPro" id="IPR045851">
    <property type="entry name" value="AMP-bd_C_sf"/>
</dbReference>
<evidence type="ECO:0000313" key="10">
    <source>
        <dbReference type="EMBL" id="GHD46145.1"/>
    </source>
</evidence>
<dbReference type="CDD" id="cd12119">
    <property type="entry name" value="ttLC_FACS_AlkK_like"/>
    <property type="match status" value="1"/>
</dbReference>
<comment type="caution">
    <text evidence="10">The sequence shown here is derived from an EMBL/GenBank/DDBJ whole genome shotgun (WGS) entry which is preliminary data.</text>
</comment>
<evidence type="ECO:0000256" key="2">
    <source>
        <dbReference type="ARBA" id="ARBA00022598"/>
    </source>
</evidence>
<dbReference type="InterPro" id="IPR025110">
    <property type="entry name" value="AMP-bd_C"/>
</dbReference>
<dbReference type="InterPro" id="IPR020845">
    <property type="entry name" value="AMP-binding_CS"/>
</dbReference>
<evidence type="ECO:0000259" key="9">
    <source>
        <dbReference type="Pfam" id="PF13193"/>
    </source>
</evidence>
<reference evidence="10" key="1">
    <citation type="journal article" date="2014" name="Int. J. Syst. Evol. Microbiol.">
        <title>Complete genome sequence of Corynebacterium casei LMG S-19264T (=DSM 44701T), isolated from a smear-ripened cheese.</title>
        <authorList>
            <consortium name="US DOE Joint Genome Institute (JGI-PGF)"/>
            <person name="Walter F."/>
            <person name="Albersmeier A."/>
            <person name="Kalinowski J."/>
            <person name="Ruckert C."/>
        </authorList>
    </citation>
    <scope>NUCLEOTIDE SEQUENCE</scope>
    <source>
        <strain evidence="10">KCTC 42651</strain>
    </source>
</reference>
<comment type="similarity">
    <text evidence="1">Belongs to the ATP-dependent AMP-binding enzyme family.</text>
</comment>
<evidence type="ECO:0000256" key="1">
    <source>
        <dbReference type="ARBA" id="ARBA00006432"/>
    </source>
</evidence>
<dbReference type="Gene3D" id="3.40.50.12780">
    <property type="entry name" value="N-terminal domain of ligase-like"/>
    <property type="match status" value="1"/>
</dbReference>
<dbReference type="SUPFAM" id="SSF56801">
    <property type="entry name" value="Acetyl-CoA synthetase-like"/>
    <property type="match status" value="1"/>
</dbReference>
<feature type="domain" description="AMP-dependent synthetase/ligase" evidence="8">
    <location>
        <begin position="24"/>
        <end position="402"/>
    </location>
</feature>
<keyword evidence="11" id="KW-1185">Reference proteome</keyword>
<dbReference type="InterPro" id="IPR000873">
    <property type="entry name" value="AMP-dep_synth/lig_dom"/>
</dbReference>
<dbReference type="PANTHER" id="PTHR43859:SF4">
    <property type="entry name" value="BUTANOATE--COA LIGASE AAE1-RELATED"/>
    <property type="match status" value="1"/>
</dbReference>
<dbReference type="GO" id="GO:0006631">
    <property type="term" value="P:fatty acid metabolic process"/>
    <property type="evidence" value="ECO:0007669"/>
    <property type="project" value="UniProtKB-KW"/>
</dbReference>
<dbReference type="AlphaFoldDB" id="A0A918XQ23"/>
<organism evidence="10 11">
    <name type="scientific">Thalassobaculum fulvum</name>
    <dbReference type="NCBI Taxonomy" id="1633335"/>
    <lineage>
        <taxon>Bacteria</taxon>
        <taxon>Pseudomonadati</taxon>
        <taxon>Pseudomonadota</taxon>
        <taxon>Alphaproteobacteria</taxon>
        <taxon>Rhodospirillales</taxon>
        <taxon>Thalassobaculaceae</taxon>
        <taxon>Thalassobaculum</taxon>
    </lineage>
</organism>
<keyword evidence="2 10" id="KW-0436">Ligase</keyword>
<dbReference type="GO" id="GO:0016874">
    <property type="term" value="F:ligase activity"/>
    <property type="evidence" value="ECO:0007669"/>
    <property type="project" value="UniProtKB-KW"/>
</dbReference>
<protein>
    <recommendedName>
        <fullName evidence="7">3-methylmercaptopropionyl-CoA ligase</fullName>
        <ecNumber evidence="6">6.2.1.44</ecNumber>
    </recommendedName>
</protein>
<dbReference type="RefSeq" id="WP_308434478.1">
    <property type="nucleotide sequence ID" value="NZ_BMZS01000003.1"/>
</dbReference>
<sequence length="548" mass="59914">MLRGLMMDRPLLVSSIIDYAAEIRSDTEVVSARVEGDVHRYTYAESRRRIAQLANWLLDHGIRPGDRVATLAWNGYRHFELYYAIAGIGAVCHTINPRLFPEQLVYIVNHAEDRLLFLDTTFAPLIEKLADRMPKGMRTVLMTDRAHMPQTGLADPLCYEDLLAGQPDHIVWPEFDENTACGLCYTSGTTGNPKGVLYSNRSTLLHTLGMLVVADGIGLRPGQSILPVVPLFHVNAWGLPYAMPLVGTKPVFPGPKLDGASLFSLMDNEKVTAAWGVPTVWLGLAAEMRKQGRAPAGLEIVLTGGSAAPGPLIRELETEYGLNVVHGWGMTEMSPVGSLTVLDQGMKKQPHDARLALKNSQGRRLYGCELKIVDADGARLPHDGVAFGELLVRGPAVMSAYFNDAEASAASHDAEGWMRTGDVARIDPDGFLYIVDRTKDVIKSGGEWISSIDLENAAIGHPAVAECAVIAAAHPKWAERPLLIAVLKEGQTATADDIRAFLSDKVAKWWLPDDVLFVEELPHTATGKLSKLQLREKFKDHVLPTAAE</sequence>
<evidence type="ECO:0000256" key="4">
    <source>
        <dbReference type="ARBA" id="ARBA00023098"/>
    </source>
</evidence>
<dbReference type="NCBIfam" id="NF004837">
    <property type="entry name" value="PRK06187.1"/>
    <property type="match status" value="1"/>
</dbReference>
<evidence type="ECO:0000256" key="7">
    <source>
        <dbReference type="ARBA" id="ARBA00067668"/>
    </source>
</evidence>
<proteinExistence type="inferred from homology"/>
<dbReference type="FunFam" id="3.30.300.30:FF:000008">
    <property type="entry name" value="2,3-dihydroxybenzoate-AMP ligase"/>
    <property type="match status" value="1"/>
</dbReference>
<dbReference type="InterPro" id="IPR042099">
    <property type="entry name" value="ANL_N_sf"/>
</dbReference>
<evidence type="ECO:0000313" key="11">
    <source>
        <dbReference type="Proteomes" id="UP000630353"/>
    </source>
</evidence>
<evidence type="ECO:0000259" key="8">
    <source>
        <dbReference type="Pfam" id="PF00501"/>
    </source>
</evidence>
<dbReference type="PANTHER" id="PTHR43859">
    <property type="entry name" value="ACYL-ACTIVATING ENZYME"/>
    <property type="match status" value="1"/>
</dbReference>